<evidence type="ECO:0000256" key="2">
    <source>
        <dbReference type="ARBA" id="ARBA00022741"/>
    </source>
</evidence>
<dbReference type="Gene3D" id="1.20.1060.20">
    <property type="match status" value="1"/>
</dbReference>
<comment type="subcellular location">
    <subcellularLocation>
        <location evidence="6">Cytoplasm</location>
    </subcellularLocation>
</comment>
<evidence type="ECO:0000313" key="8">
    <source>
        <dbReference type="EMBL" id="GEP97281.1"/>
    </source>
</evidence>
<dbReference type="InterPro" id="IPR027417">
    <property type="entry name" value="P-loop_NTPase"/>
</dbReference>
<feature type="coiled-coil region" evidence="6">
    <location>
        <begin position="325"/>
        <end position="499"/>
    </location>
</feature>
<dbReference type="GO" id="GO:0005524">
    <property type="term" value="F:ATP binding"/>
    <property type="evidence" value="ECO:0007669"/>
    <property type="project" value="UniProtKB-UniRule"/>
</dbReference>
<dbReference type="GO" id="GO:0006260">
    <property type="term" value="P:DNA replication"/>
    <property type="evidence" value="ECO:0007669"/>
    <property type="project" value="UniProtKB-UniRule"/>
</dbReference>
<evidence type="ECO:0000259" key="7">
    <source>
        <dbReference type="SMART" id="SM00968"/>
    </source>
</evidence>
<dbReference type="GO" id="GO:0007059">
    <property type="term" value="P:chromosome segregation"/>
    <property type="evidence" value="ECO:0007669"/>
    <property type="project" value="UniProtKB-UniRule"/>
</dbReference>
<dbReference type="HAMAP" id="MF_01894">
    <property type="entry name" value="Smc_prok"/>
    <property type="match status" value="1"/>
</dbReference>
<dbReference type="SUPFAM" id="SSF57997">
    <property type="entry name" value="Tropomyosin"/>
    <property type="match status" value="2"/>
</dbReference>
<dbReference type="Gene3D" id="1.20.5.340">
    <property type="match status" value="1"/>
</dbReference>
<evidence type="ECO:0000256" key="4">
    <source>
        <dbReference type="ARBA" id="ARBA00023054"/>
    </source>
</evidence>
<comment type="caution">
    <text evidence="8">The sequence shown here is derived from an EMBL/GenBank/DDBJ whole genome shotgun (WGS) entry which is preliminary data.</text>
</comment>
<comment type="subunit">
    <text evidence="6">Homodimer.</text>
</comment>
<dbReference type="OrthoDB" id="9808768at2"/>
<dbReference type="AlphaFoldDB" id="A0A512RNL7"/>
<dbReference type="GO" id="GO:0003677">
    <property type="term" value="F:DNA binding"/>
    <property type="evidence" value="ECO:0007669"/>
    <property type="project" value="UniProtKB-UniRule"/>
</dbReference>
<feature type="domain" description="SMC hinge" evidence="7">
    <location>
        <begin position="520"/>
        <end position="627"/>
    </location>
</feature>
<dbReference type="InterPro" id="IPR011890">
    <property type="entry name" value="SMC_prok"/>
</dbReference>
<evidence type="ECO:0000256" key="6">
    <source>
        <dbReference type="HAMAP-Rule" id="MF_01894"/>
    </source>
</evidence>
<gene>
    <name evidence="6 8" type="primary">smc</name>
    <name evidence="8" type="ORF">CCY01nite_35410</name>
</gene>
<name>A0A512RNL7_9BACT</name>
<dbReference type="SUPFAM" id="SSF52540">
    <property type="entry name" value="P-loop containing nucleoside triphosphate hydrolases"/>
    <property type="match status" value="2"/>
</dbReference>
<dbReference type="SMART" id="SM00968">
    <property type="entry name" value="SMC_hinge"/>
    <property type="match status" value="1"/>
</dbReference>
<dbReference type="Proteomes" id="UP000321436">
    <property type="component" value="Unassembled WGS sequence"/>
</dbReference>
<dbReference type="GO" id="GO:0005737">
    <property type="term" value="C:cytoplasm"/>
    <property type="evidence" value="ECO:0007669"/>
    <property type="project" value="UniProtKB-SubCell"/>
</dbReference>
<dbReference type="InterPro" id="IPR036277">
    <property type="entry name" value="SMC_hinge_sf"/>
</dbReference>
<dbReference type="NCBIfam" id="TIGR02168">
    <property type="entry name" value="SMC_prok_B"/>
    <property type="match status" value="1"/>
</dbReference>
<evidence type="ECO:0000256" key="1">
    <source>
        <dbReference type="ARBA" id="ARBA00022490"/>
    </source>
</evidence>
<keyword evidence="1 6" id="KW-0963">Cytoplasm</keyword>
<sequence>MRLKTLEIKGFKSFADKTVLHFDEGVTGVIGPNGCGKSNIIDSIRWVIGEHKISNLRSENQAGLVFNGSRTRSASGMAEVSLTFENTKNVLPTEFTTVTITRKFYKNGDSEYRLNDVACRLKDIHNLFLDTGVSTDSYAIIELGMVDDIIKDKENSRRRMLEQAAGISIYKTRKKEAKSKLDATEGDLNRIEDLLFEINNNLKTLESQAKKAERYYEIKKEYKEASIELAKAALEGFNITFRDLTEQQQQETDRKMALEAEISTDEAAVEQDKLHFVAKERELQVLQRSFNELVSSIRTKENDKNLATQQLTYLKEREKNLTDFLNNAEGQLNGLTESIAFTETQVTEEQEVFDSMQDELEGLQEMVDEKKQHFSEKKQQLEKLRQDQQQWQRQQFEAEKKVAVADTSVQNLQRGIQQLQEEKTARETQIQTLEEEKAGLQETLANSKDELEEMIRFQEETKDKILTTQGEIEGLRDRLVDENRKLDSKKNEYDLLKSLVDSLEGYPESIKFLKKNSDWNNKAPILSDIFFCKEDYRTCIENLLEPYLNYYVVNNAEEAIQAIQLLDLHKKGKANFFILDQFNHQAGSLFAPPGTTPALDVVEIEEKYKGLGNYLLGKVFVAETDLTSVSFAELPDQDVLITEKSGRVHRGKYSMNGGSVGLFEGKKLGRAKNLEKLDAEIRELEGICGSLKAQLQAKHDEVLGYNSQLNENKINAVREKVNQLNNQLFGLQNRIENFHHLIETGNKRLAEMEQSLAVNEQSISSVRDELETLNDQVHTLHDSIVAADRASQEAEQQFNQASTQFNNQNLQHTRQHSKVQGLKQELDFKRKQLSDLHQQITSNKTQLEDTAGNIAAAEDRLLHSEDGLVDLFRKREEEEKALNEKDQEYYNFRNQLQELESALRSKQKTRDMLEQNLNQIKDKVNELKLQLASMKERLSVEFKINLDEILDEERTGTQSVEDLQSNAERLKKRLENMGEINPTAIEAYTEMKKRYEFILEQKNDLVNAKESLLATIQEVESTANQKFLDTFNQVKENFIRVFKALFTEEDQCDMILNDPANLADTGIEIIAKPKGKRPAAITQLSGGEKTLTATALLFAIYLIKPAPFCILDEVDAPLDDANVGKFTNMIRKFSDNSQFIIVTHNKQTMAAVDVIYGVTMQEPGVSKLVPVDFRSLN</sequence>
<dbReference type="InterPro" id="IPR010935">
    <property type="entry name" value="SMC_hinge"/>
</dbReference>
<keyword evidence="9" id="KW-1185">Reference proteome</keyword>
<dbReference type="GO" id="GO:0016887">
    <property type="term" value="F:ATP hydrolysis activity"/>
    <property type="evidence" value="ECO:0007669"/>
    <property type="project" value="InterPro"/>
</dbReference>
<dbReference type="InterPro" id="IPR003395">
    <property type="entry name" value="RecF/RecN/SMC_N"/>
</dbReference>
<comment type="domain">
    <text evidence="6">Contains large globular domains required for ATP hydrolysis at each terminus and a third globular domain forming a flexible hinge near the middle of the molecule. These domains are separated by coiled-coil structures.</text>
</comment>
<keyword evidence="4 6" id="KW-0175">Coiled coil</keyword>
<dbReference type="Gene3D" id="3.30.70.1620">
    <property type="match status" value="1"/>
</dbReference>
<organism evidence="8 9">
    <name type="scientific">Chitinophaga cymbidii</name>
    <dbReference type="NCBI Taxonomy" id="1096750"/>
    <lineage>
        <taxon>Bacteria</taxon>
        <taxon>Pseudomonadati</taxon>
        <taxon>Bacteroidota</taxon>
        <taxon>Chitinophagia</taxon>
        <taxon>Chitinophagales</taxon>
        <taxon>Chitinophagaceae</taxon>
        <taxon>Chitinophaga</taxon>
    </lineage>
</organism>
<dbReference type="PIRSF" id="PIRSF005719">
    <property type="entry name" value="SMC"/>
    <property type="match status" value="1"/>
</dbReference>
<comment type="similarity">
    <text evidence="6">Belongs to the SMC family.</text>
</comment>
<feature type="coiled-coil region" evidence="6">
    <location>
        <begin position="174"/>
        <end position="215"/>
    </location>
</feature>
<dbReference type="GO" id="GO:0005694">
    <property type="term" value="C:chromosome"/>
    <property type="evidence" value="ECO:0007669"/>
    <property type="project" value="InterPro"/>
</dbReference>
<evidence type="ECO:0000256" key="3">
    <source>
        <dbReference type="ARBA" id="ARBA00022840"/>
    </source>
</evidence>
<dbReference type="CDD" id="cd03278">
    <property type="entry name" value="ABC_SMC_barmotin"/>
    <property type="match status" value="1"/>
</dbReference>
<dbReference type="EMBL" id="BKAU01000004">
    <property type="protein sequence ID" value="GEP97281.1"/>
    <property type="molecule type" value="Genomic_DNA"/>
</dbReference>
<dbReference type="RefSeq" id="WP_146864699.1">
    <property type="nucleotide sequence ID" value="NZ_BKAU01000004.1"/>
</dbReference>
<accession>A0A512RNL7</accession>
<dbReference type="Pfam" id="PF06470">
    <property type="entry name" value="SMC_hinge"/>
    <property type="match status" value="1"/>
</dbReference>
<protein>
    <recommendedName>
        <fullName evidence="6">Chromosome partition protein Smc</fullName>
    </recommendedName>
</protein>
<reference evidence="8 9" key="1">
    <citation type="submission" date="2019-07" db="EMBL/GenBank/DDBJ databases">
        <title>Whole genome shotgun sequence of Chitinophaga cymbidii NBRC 109752.</title>
        <authorList>
            <person name="Hosoyama A."/>
            <person name="Uohara A."/>
            <person name="Ohji S."/>
            <person name="Ichikawa N."/>
        </authorList>
    </citation>
    <scope>NUCLEOTIDE SEQUENCE [LARGE SCALE GENOMIC DNA]</scope>
    <source>
        <strain evidence="8 9">NBRC 109752</strain>
    </source>
</reference>
<keyword evidence="2 6" id="KW-0547">Nucleotide-binding</keyword>
<dbReference type="InterPro" id="IPR024704">
    <property type="entry name" value="SMC"/>
</dbReference>
<dbReference type="GO" id="GO:0007062">
    <property type="term" value="P:sister chromatid cohesion"/>
    <property type="evidence" value="ECO:0007669"/>
    <property type="project" value="InterPro"/>
</dbReference>
<evidence type="ECO:0000256" key="5">
    <source>
        <dbReference type="ARBA" id="ARBA00023125"/>
    </source>
</evidence>
<dbReference type="SUPFAM" id="SSF75553">
    <property type="entry name" value="Smc hinge domain"/>
    <property type="match status" value="1"/>
</dbReference>
<feature type="coiled-coil region" evidence="6">
    <location>
        <begin position="674"/>
        <end position="776"/>
    </location>
</feature>
<feature type="coiled-coil region" evidence="6">
    <location>
        <begin position="868"/>
        <end position="1022"/>
    </location>
</feature>
<keyword evidence="3 6" id="KW-0067">ATP-binding</keyword>
<feature type="binding site" evidence="6">
    <location>
        <begin position="32"/>
        <end position="39"/>
    </location>
    <ligand>
        <name>ATP</name>
        <dbReference type="ChEBI" id="CHEBI:30616"/>
    </ligand>
</feature>
<proteinExistence type="inferred from homology"/>
<dbReference type="GO" id="GO:0030261">
    <property type="term" value="P:chromosome condensation"/>
    <property type="evidence" value="ECO:0007669"/>
    <property type="project" value="InterPro"/>
</dbReference>
<comment type="function">
    <text evidence="6">Required for chromosome condensation and partitioning.</text>
</comment>
<keyword evidence="5 6" id="KW-0238">DNA-binding</keyword>
<dbReference type="Gene3D" id="3.40.50.300">
    <property type="entry name" value="P-loop containing nucleotide triphosphate hydrolases"/>
    <property type="match status" value="2"/>
</dbReference>
<dbReference type="Pfam" id="PF02463">
    <property type="entry name" value="SMC_N"/>
    <property type="match status" value="1"/>
</dbReference>
<evidence type="ECO:0000313" key="9">
    <source>
        <dbReference type="Proteomes" id="UP000321436"/>
    </source>
</evidence>
<dbReference type="PANTHER" id="PTHR43977">
    <property type="entry name" value="STRUCTURAL MAINTENANCE OF CHROMOSOMES PROTEIN 3"/>
    <property type="match status" value="1"/>
</dbReference>